<dbReference type="RefSeq" id="WP_363797279.1">
    <property type="nucleotide sequence ID" value="NZ_CP159925.1"/>
</dbReference>
<dbReference type="InterPro" id="IPR000772">
    <property type="entry name" value="Ricin_B_lectin"/>
</dbReference>
<dbReference type="Pfam" id="PF00652">
    <property type="entry name" value="Ricin_B_lectin"/>
    <property type="match status" value="1"/>
</dbReference>
<keyword evidence="1" id="KW-0732">Signal</keyword>
<dbReference type="PROSITE" id="PS50231">
    <property type="entry name" value="RICIN_B_LECTIN"/>
    <property type="match status" value="1"/>
</dbReference>
<evidence type="ECO:0000313" key="3">
    <source>
        <dbReference type="EMBL" id="XCO74426.1"/>
    </source>
</evidence>
<feature type="domain" description="Ricin B lectin" evidence="2">
    <location>
        <begin position="248"/>
        <end position="369"/>
    </location>
</feature>
<dbReference type="Pfam" id="PF11958">
    <property type="entry name" value="DUF3472"/>
    <property type="match status" value="1"/>
</dbReference>
<accession>A0AAU8MQW4</accession>
<dbReference type="Gene3D" id="2.80.10.50">
    <property type="match status" value="1"/>
</dbReference>
<feature type="chain" id="PRO_5043482149" evidence="1">
    <location>
        <begin position="22"/>
        <end position="370"/>
    </location>
</feature>
<dbReference type="EMBL" id="CP159925">
    <property type="protein sequence ID" value="XCO74426.1"/>
    <property type="molecule type" value="Genomic_DNA"/>
</dbReference>
<reference evidence="3" key="1">
    <citation type="submission" date="2024-06" db="EMBL/GenBank/DDBJ databases">
        <authorList>
            <person name="Li S."/>
        </authorList>
    </citation>
    <scope>NUCLEOTIDE SEQUENCE</scope>
    <source>
        <strain evidence="3">SR10</strain>
    </source>
</reference>
<evidence type="ECO:0000259" key="2">
    <source>
        <dbReference type="SMART" id="SM00458"/>
    </source>
</evidence>
<name>A0AAU8MQW4_9GAMM</name>
<dbReference type="AlphaFoldDB" id="A0AAU8MQW4"/>
<dbReference type="InterPro" id="IPR021862">
    <property type="entry name" value="DUF3472"/>
</dbReference>
<dbReference type="InterPro" id="IPR035992">
    <property type="entry name" value="Ricin_B-like_lectins"/>
</dbReference>
<sequence length="370" mass="39992">MRIAKWLLLLFCLGLHSTAGAVVAGGMVAIDRKWPATASGYSDRDIYLAVTQEPGNSGYTYWAHQFYFKNGDGGYIGLQQRAGSEKALNFSIWKATGWTAEPDAQCGYFDHEGSGVQCWIPYAWAQGRKYKLRLVNESQARWAAYVTDMRSGASRKVATIQVPTAWGGLNETTIEFLENYAQGSDQYASCAQVPATSAVFFRPASANGSAAPLSSTAKNYGNCATIARSACTDQQDCIAAGNKYGTLGSPKVLLNTYSGYCLDTLAGGSRAGLWSCASNNTNQLIERDDGFRLLMRNRTQCLQAAGNGEVALAACDNSSAQRWMPMPGSDGLYNVGTDTCLDPLNNAAQGAYLRVYSCLGNGYQRWKLNP</sequence>
<gene>
    <name evidence="3" type="ORF">ABU614_18900</name>
</gene>
<organism evidence="3">
    <name type="scientific">Lysobacter firmicutimachus</name>
    <dbReference type="NCBI Taxonomy" id="1792846"/>
    <lineage>
        <taxon>Bacteria</taxon>
        <taxon>Pseudomonadati</taxon>
        <taxon>Pseudomonadota</taxon>
        <taxon>Gammaproteobacteria</taxon>
        <taxon>Lysobacterales</taxon>
        <taxon>Lysobacteraceae</taxon>
        <taxon>Lysobacter</taxon>
    </lineage>
</organism>
<proteinExistence type="predicted"/>
<dbReference type="SUPFAM" id="SSF50370">
    <property type="entry name" value="Ricin B-like lectins"/>
    <property type="match status" value="1"/>
</dbReference>
<dbReference type="SMART" id="SM00458">
    <property type="entry name" value="RICIN"/>
    <property type="match status" value="1"/>
</dbReference>
<feature type="signal peptide" evidence="1">
    <location>
        <begin position="1"/>
        <end position="21"/>
    </location>
</feature>
<evidence type="ECO:0000256" key="1">
    <source>
        <dbReference type="SAM" id="SignalP"/>
    </source>
</evidence>
<protein>
    <submittedName>
        <fullName evidence="3">Ricin-type beta-trefoil lectin domain protein</fullName>
    </submittedName>
</protein>